<dbReference type="Proteomes" id="UP000051530">
    <property type="component" value="Unassembled WGS sequence"/>
</dbReference>
<comment type="caution">
    <text evidence="1">The sequence shown here is derived from an EMBL/GenBank/DDBJ whole genome shotgun (WGS) entry which is preliminary data.</text>
</comment>
<proteinExistence type="predicted"/>
<sequence length="489" mass="54391">MLIFSLLTIISAFSPLKLRRTMPFRKSGVLRRPLRFSNRPHYLNLQQGYDEEEFFPSVRQPFRGQKRPFSNLQQGYDEEEFFPSVRQPFRGQKRPFSNIQQGYDEEEFFPSVRQPFGMQRRHVPMRRSPRRQPMMRRLYASNPRGMFVPDRMFSSRNRPVTRRYGNRPSIYAGVIVPDPQVALNVILAAQTAINVGVDSILNDLNASIDVLIDNANTTEIPLIVPIIEQGNTDMYNGIDSIINGLSGYVDQLVEETSQAEHGLASNSLSIKNTQLVNEIKALITTLQIAVSDALTAHSATELTDLTTTIEAANYSLFTQLSTILNDPNNNAPALPQLTFPDPAAIAESIAPGKEALYQEISALLTTFVNDSSALIAANDLREKNEVTVIMNDGTADLITKLENITNGLLQDVQTLIDNVTQQESTAITNAITPIQNTLKTNIDAEMATISTKVNDLINQVTTTELADMSNALTDYNQNIAGGLINNLTV</sequence>
<keyword evidence="2" id="KW-1185">Reference proteome</keyword>
<evidence type="ECO:0000313" key="2">
    <source>
        <dbReference type="Proteomes" id="UP000051530"/>
    </source>
</evidence>
<accession>A0A0R0M1H6</accession>
<dbReference type="OrthoDB" id="10602992at2759"/>
<evidence type="ECO:0000313" key="1">
    <source>
        <dbReference type="EMBL" id="KRH95299.1"/>
    </source>
</evidence>
<organism evidence="1 2">
    <name type="scientific">Pseudoloma neurophilia</name>
    <dbReference type="NCBI Taxonomy" id="146866"/>
    <lineage>
        <taxon>Eukaryota</taxon>
        <taxon>Fungi</taxon>
        <taxon>Fungi incertae sedis</taxon>
        <taxon>Microsporidia</taxon>
        <taxon>Pseudoloma</taxon>
    </lineage>
</organism>
<name>A0A0R0M1H6_9MICR</name>
<protein>
    <submittedName>
        <fullName evidence="1">Uncharacterized protein</fullName>
    </submittedName>
</protein>
<reference evidence="1 2" key="1">
    <citation type="submission" date="2015-07" db="EMBL/GenBank/DDBJ databases">
        <title>The genome of Pseudoloma neurophilia, a relevant intracellular parasite of the zebrafish.</title>
        <authorList>
            <person name="Ndikumana S."/>
            <person name="Pelin A."/>
            <person name="Sanders J."/>
            <person name="Corradi N."/>
        </authorList>
    </citation>
    <scope>NUCLEOTIDE SEQUENCE [LARGE SCALE GENOMIC DNA]</scope>
    <source>
        <strain evidence="1 2">MK1</strain>
    </source>
</reference>
<dbReference type="EMBL" id="LGUB01000001">
    <property type="protein sequence ID" value="KRH95299.1"/>
    <property type="molecule type" value="Genomic_DNA"/>
</dbReference>
<dbReference type="VEuPathDB" id="MicrosporidiaDB:M153_100043863"/>
<gene>
    <name evidence="1" type="ORF">M153_100043863</name>
</gene>
<dbReference type="AlphaFoldDB" id="A0A0R0M1H6"/>